<evidence type="ECO:0000313" key="1">
    <source>
        <dbReference type="EMBL" id="KAK3753189.1"/>
    </source>
</evidence>
<proteinExistence type="predicted"/>
<sequence>MAFFEKGYSHNEFLSRGSAILKLRTKAQFLELWASNDQISDSIPQLTIVPVTLEPPPNGSDHNYMYLLGKSAVTNKTVVCPETQRTLFSWHQLVLPVNDLDNNGAAILHNVSAEMLLIKYTLLKNYNIPRPLSGRLVGLRRVQTSVISLGCVKNQSIILTGPIHDNGASCLAKAAAADGAWELTPPELGRAGAPSLGQSYFRLTADPSNPQVFSQIDNVY</sequence>
<name>A0AAE0YP52_9GAST</name>
<dbReference type="EMBL" id="JAWDGP010005718">
    <property type="protein sequence ID" value="KAK3753189.1"/>
    <property type="molecule type" value="Genomic_DNA"/>
</dbReference>
<reference evidence="1" key="1">
    <citation type="journal article" date="2023" name="G3 (Bethesda)">
        <title>A reference genome for the long-term kleptoplast-retaining sea slug Elysia crispata morphotype clarki.</title>
        <authorList>
            <person name="Eastman K.E."/>
            <person name="Pendleton A.L."/>
            <person name="Shaikh M.A."/>
            <person name="Suttiyut T."/>
            <person name="Ogas R."/>
            <person name="Tomko P."/>
            <person name="Gavelis G."/>
            <person name="Widhalm J.R."/>
            <person name="Wisecaver J.H."/>
        </authorList>
    </citation>
    <scope>NUCLEOTIDE SEQUENCE</scope>
    <source>
        <strain evidence="1">ECLA1</strain>
    </source>
</reference>
<keyword evidence="2" id="KW-1185">Reference proteome</keyword>
<dbReference type="Proteomes" id="UP001283361">
    <property type="component" value="Unassembled WGS sequence"/>
</dbReference>
<gene>
    <name evidence="1" type="ORF">RRG08_024463</name>
</gene>
<dbReference type="AlphaFoldDB" id="A0AAE0YP52"/>
<organism evidence="1 2">
    <name type="scientific">Elysia crispata</name>
    <name type="common">lettuce slug</name>
    <dbReference type="NCBI Taxonomy" id="231223"/>
    <lineage>
        <taxon>Eukaryota</taxon>
        <taxon>Metazoa</taxon>
        <taxon>Spiralia</taxon>
        <taxon>Lophotrochozoa</taxon>
        <taxon>Mollusca</taxon>
        <taxon>Gastropoda</taxon>
        <taxon>Heterobranchia</taxon>
        <taxon>Euthyneura</taxon>
        <taxon>Panpulmonata</taxon>
        <taxon>Sacoglossa</taxon>
        <taxon>Placobranchoidea</taxon>
        <taxon>Plakobranchidae</taxon>
        <taxon>Elysia</taxon>
    </lineage>
</organism>
<accession>A0AAE0YP52</accession>
<evidence type="ECO:0000313" key="2">
    <source>
        <dbReference type="Proteomes" id="UP001283361"/>
    </source>
</evidence>
<protein>
    <submittedName>
        <fullName evidence="1">Uncharacterized protein</fullName>
    </submittedName>
</protein>
<comment type="caution">
    <text evidence="1">The sequence shown here is derived from an EMBL/GenBank/DDBJ whole genome shotgun (WGS) entry which is preliminary data.</text>
</comment>